<dbReference type="Proteomes" id="UP000317977">
    <property type="component" value="Unassembled WGS sequence"/>
</dbReference>
<comment type="caution">
    <text evidence="2">The sequence shown here is derived from an EMBL/GenBank/DDBJ whole genome shotgun (WGS) entry which is preliminary data.</text>
</comment>
<accession>A0A5C6ELG8</accession>
<name>A0A5C6ELG8_9BACT</name>
<reference evidence="2 3" key="1">
    <citation type="submission" date="2019-02" db="EMBL/GenBank/DDBJ databases">
        <title>Deep-cultivation of Planctomycetes and their phenomic and genomic characterization uncovers novel biology.</title>
        <authorList>
            <person name="Wiegand S."/>
            <person name="Jogler M."/>
            <person name="Boedeker C."/>
            <person name="Pinto D."/>
            <person name="Vollmers J."/>
            <person name="Rivas-Marin E."/>
            <person name="Kohn T."/>
            <person name="Peeters S.H."/>
            <person name="Heuer A."/>
            <person name="Rast P."/>
            <person name="Oberbeckmann S."/>
            <person name="Bunk B."/>
            <person name="Jeske O."/>
            <person name="Meyerdierks A."/>
            <person name="Storesund J.E."/>
            <person name="Kallscheuer N."/>
            <person name="Luecker S."/>
            <person name="Lage O.M."/>
            <person name="Pohl T."/>
            <person name="Merkel B.J."/>
            <person name="Hornburger P."/>
            <person name="Mueller R.-W."/>
            <person name="Bruemmer F."/>
            <person name="Labrenz M."/>
            <person name="Spormann A.M."/>
            <person name="Op Den Camp H."/>
            <person name="Overmann J."/>
            <person name="Amann R."/>
            <person name="Jetten M.S.M."/>
            <person name="Mascher T."/>
            <person name="Medema M.H."/>
            <person name="Devos D.P."/>
            <person name="Kaster A.-K."/>
            <person name="Ovreas L."/>
            <person name="Rohde M."/>
            <person name="Galperin M.Y."/>
            <person name="Jogler C."/>
        </authorList>
    </citation>
    <scope>NUCLEOTIDE SEQUENCE [LARGE SCALE GENOMIC DNA]</scope>
    <source>
        <strain evidence="2 3">Poly59</strain>
    </source>
</reference>
<gene>
    <name evidence="2" type="ORF">Poly59_39290</name>
</gene>
<protein>
    <submittedName>
        <fullName evidence="2">Uncharacterized protein</fullName>
    </submittedName>
</protein>
<evidence type="ECO:0000313" key="3">
    <source>
        <dbReference type="Proteomes" id="UP000317977"/>
    </source>
</evidence>
<evidence type="ECO:0000313" key="2">
    <source>
        <dbReference type="EMBL" id="TWU49315.1"/>
    </source>
</evidence>
<dbReference type="EMBL" id="SJPX01000004">
    <property type="protein sequence ID" value="TWU49315.1"/>
    <property type="molecule type" value="Genomic_DNA"/>
</dbReference>
<keyword evidence="1" id="KW-1133">Transmembrane helix</keyword>
<keyword evidence="1" id="KW-0472">Membrane</keyword>
<dbReference type="OrthoDB" id="9876160at2"/>
<feature type="transmembrane region" description="Helical" evidence="1">
    <location>
        <begin position="42"/>
        <end position="63"/>
    </location>
</feature>
<evidence type="ECO:0000256" key="1">
    <source>
        <dbReference type="SAM" id="Phobius"/>
    </source>
</evidence>
<organism evidence="2 3">
    <name type="scientific">Rubripirellula reticaptiva</name>
    <dbReference type="NCBI Taxonomy" id="2528013"/>
    <lineage>
        <taxon>Bacteria</taxon>
        <taxon>Pseudomonadati</taxon>
        <taxon>Planctomycetota</taxon>
        <taxon>Planctomycetia</taxon>
        <taxon>Pirellulales</taxon>
        <taxon>Pirellulaceae</taxon>
        <taxon>Rubripirellula</taxon>
    </lineage>
</organism>
<sequence>MKFFVAIVGSLLLLAVAAFCGFGFLATFEPTGNVAQFMAFRIGYTVIGLGCLVGVGFLIVNTVRK</sequence>
<dbReference type="AlphaFoldDB" id="A0A5C6ELG8"/>
<proteinExistence type="predicted"/>
<keyword evidence="1" id="KW-0812">Transmembrane</keyword>
<keyword evidence="3" id="KW-1185">Reference proteome</keyword>
<dbReference type="RefSeq" id="WP_146535593.1">
    <property type="nucleotide sequence ID" value="NZ_SJPX01000004.1"/>
</dbReference>